<feature type="compositionally biased region" description="Polar residues" evidence="1">
    <location>
        <begin position="303"/>
        <end position="327"/>
    </location>
</feature>
<dbReference type="Proteomes" id="UP000437748">
    <property type="component" value="Unassembled WGS sequence"/>
</dbReference>
<evidence type="ECO:0000313" key="3">
    <source>
        <dbReference type="Proteomes" id="UP000437748"/>
    </source>
</evidence>
<gene>
    <name evidence="2" type="ORF">GCL60_08580</name>
</gene>
<name>A0A6N6VWR2_9BACT</name>
<reference evidence="2 3" key="1">
    <citation type="submission" date="2019-10" db="EMBL/GenBank/DDBJ databases">
        <title>New species of Slilvanegrellaceae.</title>
        <authorList>
            <person name="Pitt A."/>
            <person name="Hahn M.W."/>
        </authorList>
    </citation>
    <scope>NUCLEOTIDE SEQUENCE [LARGE SCALE GENOMIC DNA]</scope>
    <source>
        <strain evidence="2 3">SP-Ram-0.45-NSY-1</strain>
    </source>
</reference>
<proteinExistence type="predicted"/>
<evidence type="ECO:0000313" key="2">
    <source>
        <dbReference type="EMBL" id="KAB8038903.1"/>
    </source>
</evidence>
<feature type="region of interest" description="Disordered" evidence="1">
    <location>
        <begin position="187"/>
        <end position="221"/>
    </location>
</feature>
<protein>
    <submittedName>
        <fullName evidence="2">Uncharacterized protein</fullName>
    </submittedName>
</protein>
<dbReference type="AlphaFoldDB" id="A0A6N6VWR2"/>
<comment type="caution">
    <text evidence="2">The sequence shown here is derived from an EMBL/GenBank/DDBJ whole genome shotgun (WGS) entry which is preliminary data.</text>
</comment>
<sequence length="335" mass="39243">MIYFHSRRYFSLSLFEESSKDSMIEGSPVKRGRGRPPKLKAVASDLSDKNDLSKEELLATTFSSEIESDLEPTKEVENIVALSTIDENVIEEVNPAEEVNTEMNWDSEQNIAFELDDENQNFDDNYEEEYIDENVPEVRDFSQNNVSLSFSWSLMNQLRQMSKMEGISVEDLLVELVAEGVAKRVFEDQNRPTPSHLMTRTGYVHSDGTQSAPQPHLSHHMMNNNRQQQNNLQNRNNRFSFQQRNPQHQQQNNNNRNSVNNRNYQQNNNNNRQPNNNQNGFRNQYSNNNNNPQQQRFNSRPNYQNSQRFYDDQSSSTNTQQTGNQYRQQRDNNKR</sequence>
<dbReference type="EMBL" id="WFLM01000003">
    <property type="protein sequence ID" value="KAB8038903.1"/>
    <property type="molecule type" value="Genomic_DNA"/>
</dbReference>
<feature type="compositionally biased region" description="Low complexity" evidence="1">
    <location>
        <begin position="243"/>
        <end position="302"/>
    </location>
</feature>
<keyword evidence="3" id="KW-1185">Reference proteome</keyword>
<feature type="region of interest" description="Disordered" evidence="1">
    <location>
        <begin position="243"/>
        <end position="335"/>
    </location>
</feature>
<organism evidence="2 3">
    <name type="scientific">Silvanigrella paludirubra</name>
    <dbReference type="NCBI Taxonomy" id="2499159"/>
    <lineage>
        <taxon>Bacteria</taxon>
        <taxon>Pseudomonadati</taxon>
        <taxon>Bdellovibrionota</taxon>
        <taxon>Oligoflexia</taxon>
        <taxon>Silvanigrellales</taxon>
        <taxon>Silvanigrellaceae</taxon>
        <taxon>Silvanigrella</taxon>
    </lineage>
</organism>
<accession>A0A6N6VWR2</accession>
<evidence type="ECO:0000256" key="1">
    <source>
        <dbReference type="SAM" id="MobiDB-lite"/>
    </source>
</evidence>